<evidence type="ECO:0000313" key="4">
    <source>
        <dbReference type="Proteomes" id="UP000501690"/>
    </source>
</evidence>
<dbReference type="Proteomes" id="UP000501690">
    <property type="component" value="Linkage Group LG2"/>
</dbReference>
<evidence type="ECO:0000256" key="1">
    <source>
        <dbReference type="SAM" id="Coils"/>
    </source>
</evidence>
<dbReference type="EMBL" id="CP039346">
    <property type="protein sequence ID" value="QCD83116.1"/>
    <property type="molecule type" value="Genomic_DNA"/>
</dbReference>
<feature type="region of interest" description="Disordered" evidence="2">
    <location>
        <begin position="252"/>
        <end position="271"/>
    </location>
</feature>
<organism evidence="3 4">
    <name type="scientific">Vigna unguiculata</name>
    <name type="common">Cowpea</name>
    <dbReference type="NCBI Taxonomy" id="3917"/>
    <lineage>
        <taxon>Eukaryota</taxon>
        <taxon>Viridiplantae</taxon>
        <taxon>Streptophyta</taxon>
        <taxon>Embryophyta</taxon>
        <taxon>Tracheophyta</taxon>
        <taxon>Spermatophyta</taxon>
        <taxon>Magnoliopsida</taxon>
        <taxon>eudicotyledons</taxon>
        <taxon>Gunneridae</taxon>
        <taxon>Pentapetalae</taxon>
        <taxon>rosids</taxon>
        <taxon>fabids</taxon>
        <taxon>Fabales</taxon>
        <taxon>Fabaceae</taxon>
        <taxon>Papilionoideae</taxon>
        <taxon>50 kb inversion clade</taxon>
        <taxon>NPAAA clade</taxon>
        <taxon>indigoferoid/millettioid clade</taxon>
        <taxon>Phaseoleae</taxon>
        <taxon>Vigna</taxon>
    </lineage>
</organism>
<feature type="coiled-coil region" evidence="1">
    <location>
        <begin position="189"/>
        <end position="216"/>
    </location>
</feature>
<feature type="compositionally biased region" description="Basic and acidic residues" evidence="2">
    <location>
        <begin position="83"/>
        <end position="94"/>
    </location>
</feature>
<feature type="compositionally biased region" description="Polar residues" evidence="2">
    <location>
        <begin position="60"/>
        <end position="70"/>
    </location>
</feature>
<evidence type="ECO:0000256" key="2">
    <source>
        <dbReference type="SAM" id="MobiDB-lite"/>
    </source>
</evidence>
<sequence>MRPISTIPLVRNGRVSVLLVRERTRPYTILDIMTTSGSTNKDLFLELRRKRVEEEKKKVNGSSGITITEASTHRGDMMPPPIEKSKSKCKDRSSKSGTPRPSSPKKGCTTFFEGGVDALATLFDSTLKINEGIKVTLSTDEADIVSTIRLEALLYALNEFQARAIIMLGSVKNERSQLLAERNTWKACCKDLEQQSEESQASVKQLEEELAASCSEHTAALSRIYGLEINAEDERFDIDKDIHNGIFMAIEDIPSSGRPSSPQTHEIDPTL</sequence>
<keyword evidence="1" id="KW-0175">Coiled coil</keyword>
<name>A0A4D6L3Q2_VIGUN</name>
<reference evidence="3 4" key="1">
    <citation type="submission" date="2019-04" db="EMBL/GenBank/DDBJ databases">
        <title>An improved genome assembly and genetic linkage map for asparagus bean, Vigna unguiculata ssp. sesquipedialis.</title>
        <authorList>
            <person name="Xia Q."/>
            <person name="Zhang R."/>
            <person name="Dong Y."/>
        </authorList>
    </citation>
    <scope>NUCLEOTIDE SEQUENCE [LARGE SCALE GENOMIC DNA]</scope>
    <source>
        <tissue evidence="3">Leaf</tissue>
    </source>
</reference>
<gene>
    <name evidence="3" type="ORF">DEO72_LG2g3459</name>
</gene>
<dbReference type="AlphaFoldDB" id="A0A4D6L3Q2"/>
<feature type="region of interest" description="Disordered" evidence="2">
    <location>
        <begin position="55"/>
        <end position="107"/>
    </location>
</feature>
<proteinExistence type="predicted"/>
<protein>
    <submittedName>
        <fullName evidence="3">Uncharacterized protein</fullName>
    </submittedName>
</protein>
<keyword evidence="4" id="KW-1185">Reference proteome</keyword>
<evidence type="ECO:0000313" key="3">
    <source>
        <dbReference type="EMBL" id="QCD83116.1"/>
    </source>
</evidence>
<accession>A0A4D6L3Q2</accession>